<dbReference type="Pfam" id="PF00583">
    <property type="entry name" value="Acetyltransf_1"/>
    <property type="match status" value="1"/>
</dbReference>
<dbReference type="SUPFAM" id="SSF55729">
    <property type="entry name" value="Acyl-CoA N-acyltransferases (Nat)"/>
    <property type="match status" value="1"/>
</dbReference>
<keyword evidence="6" id="KW-1185">Reference proteome</keyword>
<proteinExistence type="predicted"/>
<keyword evidence="1 4" id="KW-0808">Transferase</keyword>
<dbReference type="InterPro" id="IPR000182">
    <property type="entry name" value="GNAT_dom"/>
</dbReference>
<accession>A0A0Q9YL94</accession>
<dbReference type="PANTHER" id="PTHR43877">
    <property type="entry name" value="AMINOALKYLPHOSPHONATE N-ACETYLTRANSFERASE-RELATED-RELATED"/>
    <property type="match status" value="1"/>
</dbReference>
<evidence type="ECO:0000313" key="4">
    <source>
        <dbReference type="EMBL" id="KRG17710.1"/>
    </source>
</evidence>
<dbReference type="PROSITE" id="PS51186">
    <property type="entry name" value="GNAT"/>
    <property type="match status" value="1"/>
</dbReference>
<organism evidence="4">
    <name type="scientific">Candidatus Berkiella aquae</name>
    <dbReference type="NCBI Taxonomy" id="295108"/>
    <lineage>
        <taxon>Bacteria</taxon>
        <taxon>Pseudomonadati</taxon>
        <taxon>Pseudomonadota</taxon>
        <taxon>Gammaproteobacteria</taxon>
        <taxon>Candidatus Berkiellales</taxon>
        <taxon>Candidatus Berkiellaceae</taxon>
        <taxon>Candidatus Berkiella</taxon>
    </lineage>
</organism>
<dbReference type="RefSeq" id="WP_075067731.1">
    <property type="nucleotide sequence ID" value="NZ_LKAJ02000003.1"/>
</dbReference>
<feature type="domain" description="N-acetyltransferase" evidence="3">
    <location>
        <begin position="3"/>
        <end position="152"/>
    </location>
</feature>
<sequence length="152" mass="17273">MTMNIRLATREDVSEIVRLLADDDLGKKREQYEDPLPKAYYSAFEAIDSDRNNLLIVAEIGDNIVGCLQLTYITYLTYQGGKRALIEGVRIDSKYRGKGVGKIMLNWAIAKSKEDGCHLVQLTTDKKRPEALEFYKQLGFVPSHEGLKLFLE</sequence>
<protein>
    <submittedName>
        <fullName evidence="5">GNAT family N-acetyltransferase</fullName>
    </submittedName>
    <submittedName>
        <fullName evidence="4">Putative acetyltransferase</fullName>
    </submittedName>
</protein>
<keyword evidence="2" id="KW-0012">Acyltransferase</keyword>
<dbReference type="EMBL" id="LKAJ01000025">
    <property type="protein sequence ID" value="KRG17710.1"/>
    <property type="molecule type" value="Genomic_DNA"/>
</dbReference>
<reference evidence="5" key="3">
    <citation type="submission" date="2021-06" db="EMBL/GenBank/DDBJ databases">
        <title>Genomic Description and Analysis of Intracellular Bacteria, Candidatus Berkiella cookevillensis and Candidatus Berkiella aquae.</title>
        <authorList>
            <person name="Kidane D.T."/>
            <person name="Mehari Y.T."/>
            <person name="Rice F.C."/>
            <person name="Arivett B.A."/>
            <person name="Farone A.L."/>
            <person name="Berk S.G."/>
            <person name="Farone M.B."/>
        </authorList>
    </citation>
    <scope>NUCLEOTIDE SEQUENCE</scope>
    <source>
        <strain evidence="5">HT99</strain>
    </source>
</reference>
<reference evidence="4" key="1">
    <citation type="submission" date="2015-09" db="EMBL/GenBank/DDBJ databases">
        <title>Draft Genome Sequences of Two Novel Amoeba-resistant Intranuclear Bacteria, Candidatus Berkiella cookevillensis and Candidatus Berkiella aquae.</title>
        <authorList>
            <person name="Mehari Y.T."/>
            <person name="Arivett B.A."/>
            <person name="Farone A.L."/>
            <person name="Gunderson J.H."/>
            <person name="Farone M.B."/>
        </authorList>
    </citation>
    <scope>NUCLEOTIDE SEQUENCE [LARGE SCALE GENOMIC DNA]</scope>
    <source>
        <strain evidence="4">HT99</strain>
    </source>
</reference>
<dbReference type="AlphaFoldDB" id="A0A0Q9YL94"/>
<comment type="caution">
    <text evidence="4">The sequence shown here is derived from an EMBL/GenBank/DDBJ whole genome shotgun (WGS) entry which is preliminary data.</text>
</comment>
<evidence type="ECO:0000256" key="1">
    <source>
        <dbReference type="ARBA" id="ARBA00022679"/>
    </source>
</evidence>
<gene>
    <name evidence="5" type="ORF">HT99x_015465</name>
    <name evidence="4" type="ORF">HT99x_03147</name>
</gene>
<reference evidence="5" key="2">
    <citation type="journal article" date="2016" name="Genome Announc.">
        <title>Draft Genome Sequences of Two Novel Amoeba-Resistant Intranuclear Bacteria, 'Candidatus Berkiella cookevillensis' and 'Candidatus Berkiella aquae'.</title>
        <authorList>
            <person name="Mehari Y.T."/>
            <person name="Arivett B.A."/>
            <person name="Farone A.L."/>
            <person name="Gunderson J.H."/>
            <person name="Farone M.B."/>
        </authorList>
    </citation>
    <scope>NUCLEOTIDE SEQUENCE</scope>
    <source>
        <strain evidence="5">HT99</strain>
    </source>
</reference>
<dbReference type="GO" id="GO:0016747">
    <property type="term" value="F:acyltransferase activity, transferring groups other than amino-acyl groups"/>
    <property type="evidence" value="ECO:0007669"/>
    <property type="project" value="InterPro"/>
</dbReference>
<dbReference type="Proteomes" id="UP000051497">
    <property type="component" value="Unassembled WGS sequence"/>
</dbReference>
<dbReference type="Gene3D" id="3.40.630.30">
    <property type="match status" value="1"/>
</dbReference>
<dbReference type="EMBL" id="LKAJ02000003">
    <property type="protein sequence ID" value="MCS5712837.1"/>
    <property type="molecule type" value="Genomic_DNA"/>
</dbReference>
<evidence type="ECO:0000313" key="6">
    <source>
        <dbReference type="Proteomes" id="UP000051497"/>
    </source>
</evidence>
<dbReference type="InterPro" id="IPR050832">
    <property type="entry name" value="Bact_Acetyltransf"/>
</dbReference>
<evidence type="ECO:0000259" key="3">
    <source>
        <dbReference type="PROSITE" id="PS51186"/>
    </source>
</evidence>
<dbReference type="InterPro" id="IPR016181">
    <property type="entry name" value="Acyl_CoA_acyltransferase"/>
</dbReference>
<evidence type="ECO:0000256" key="2">
    <source>
        <dbReference type="ARBA" id="ARBA00023315"/>
    </source>
</evidence>
<evidence type="ECO:0000313" key="5">
    <source>
        <dbReference type="EMBL" id="MCS5712837.1"/>
    </source>
</evidence>
<dbReference type="CDD" id="cd04301">
    <property type="entry name" value="NAT_SF"/>
    <property type="match status" value="1"/>
</dbReference>
<dbReference type="STRING" id="295108.HT99x_03147"/>
<name>A0A0Q9YL94_9GAMM</name>